<accession>G7E766</accession>
<evidence type="ECO:0008006" key="7">
    <source>
        <dbReference type="Google" id="ProtNLM"/>
    </source>
</evidence>
<evidence type="ECO:0000256" key="1">
    <source>
        <dbReference type="ARBA" id="ARBA00022679"/>
    </source>
</evidence>
<feature type="region of interest" description="Disordered" evidence="4">
    <location>
        <begin position="604"/>
        <end position="625"/>
    </location>
</feature>
<evidence type="ECO:0000256" key="2">
    <source>
        <dbReference type="ARBA" id="ARBA00023253"/>
    </source>
</evidence>
<proteinExistence type="predicted"/>
<sequence length="790" mass="87051">MPAFKAMLFPPSPQTTRSRKRADEDVPKSENAYAALPASPLLDQHAPASPAMSVTSSTSSHGHGHCCGCCGGQCNATPPTRSSAVFSIGDEGEDNMGYRDEEANVDISPSLKSTPTFESTIAVRRGSGHLIGHGLGLGLGLGQPCRHGHSSQVRATPDDEKYNMDDYKEMQRMPTSNTPKRPWTRSSCRRIMVPLVLLGAISLIIVGFTSTSETRLKASSIAQDTLQNVKQTSNDAWEAFVSPWKSHEDIDASLDELASLPLSTSEAQTSSTPLPGPVSSRLSVASVSSASSSAQPTHTPSPVQTRLAKSIEEHGSYWDTLEPARLERYVTAIPLGGTNNQLKGIFNLLYLGIKSARTVILPPIAPNLHLNTFSGPPYSAFYDLEHLQSRLNLSVIEWADLKSDLTPFGDNPVDPTQPIEDQGPILNKPDRNHAEAWYGPGPITKEYFINGWRNDSEELKCYYSAAVGLPKTEPKAKLLKDDSFGRGYLVKTNATYHPADTGINHGRFESMDKAVEILKYDREHIDGNQKDLTCLTQSYWLEQTPRIGSAQAFDDIGQHLTFNRPFTALAESIIATVLGVSANDIHRNRISYITAHIRRNDVADKCDPRPEGVEMPSYRTATPYNADMTTDYQDDDQGSAQNKLEARDDIFDDAIDMVQGRLVKRKQAWYKCVVNNDKVINRINGIRVQMLKDAGTTVYTTRDVEAIPVVFTTDDRDPKTREELASQPGFHFVDHEKLQTAQKYGAWYPPMLDAAILTRGTVYIGTSVSTMSQLAGRRKVAWHGGASHWF</sequence>
<gene>
    <name evidence="5" type="primary">Mo05364</name>
    <name evidence="5" type="ORF">E5Q_05364</name>
</gene>
<dbReference type="EMBL" id="BABT02000153">
    <property type="protein sequence ID" value="GAA98676.1"/>
    <property type="molecule type" value="Genomic_DNA"/>
</dbReference>
<reference evidence="5 6" key="2">
    <citation type="journal article" date="2012" name="Open Biol.">
        <title>Characteristics of nucleosomes and linker DNA regions on the genome of the basidiomycete Mixia osmundae revealed by mono- and dinucleosome mapping.</title>
        <authorList>
            <person name="Nishida H."/>
            <person name="Kondo S."/>
            <person name="Matsumoto T."/>
            <person name="Suzuki Y."/>
            <person name="Yoshikawa H."/>
            <person name="Taylor T.D."/>
            <person name="Sugiyama J."/>
        </authorList>
    </citation>
    <scope>NUCLEOTIDE SEQUENCE [LARGE SCALE GENOMIC DNA]</scope>
    <source>
        <strain evidence="6">CBS 9802 / IAM 14324 / JCM 22182 / KY 12970</strain>
    </source>
</reference>
<dbReference type="RefSeq" id="XP_014567519.1">
    <property type="nucleotide sequence ID" value="XM_014712033.1"/>
</dbReference>
<keyword evidence="2" id="KW-0294">Fucose metabolism</keyword>
<organism evidence="5 6">
    <name type="scientific">Mixia osmundae (strain CBS 9802 / IAM 14324 / JCM 22182 / KY 12970)</name>
    <dbReference type="NCBI Taxonomy" id="764103"/>
    <lineage>
        <taxon>Eukaryota</taxon>
        <taxon>Fungi</taxon>
        <taxon>Dikarya</taxon>
        <taxon>Basidiomycota</taxon>
        <taxon>Pucciniomycotina</taxon>
        <taxon>Mixiomycetes</taxon>
        <taxon>Mixiales</taxon>
        <taxon>Mixiaceae</taxon>
        <taxon>Mixia</taxon>
    </lineage>
</organism>
<evidence type="ECO:0000256" key="3">
    <source>
        <dbReference type="ARBA" id="ARBA00023277"/>
    </source>
</evidence>
<keyword evidence="6" id="KW-1185">Reference proteome</keyword>
<name>G7E766_MIXOS</name>
<dbReference type="STRING" id="764103.G7E766"/>
<dbReference type="Proteomes" id="UP000009131">
    <property type="component" value="Unassembled WGS sequence"/>
</dbReference>
<dbReference type="eggNOG" id="ENOG502S9QU">
    <property type="taxonomic scope" value="Eukaryota"/>
</dbReference>
<dbReference type="CDD" id="cd11296">
    <property type="entry name" value="O-FucT_like"/>
    <property type="match status" value="1"/>
</dbReference>
<dbReference type="AlphaFoldDB" id="G7E766"/>
<keyword evidence="3" id="KW-0119">Carbohydrate metabolism</keyword>
<comment type="caution">
    <text evidence="5">The sequence shown here is derived from an EMBL/GenBank/DDBJ whole genome shotgun (WGS) entry which is preliminary data.</text>
</comment>
<reference evidence="5 6" key="1">
    <citation type="journal article" date="2011" name="J. Gen. Appl. Microbiol.">
        <title>Draft genome sequencing of the enigmatic basidiomycete Mixia osmundae.</title>
        <authorList>
            <person name="Nishida H."/>
            <person name="Nagatsuka Y."/>
            <person name="Sugiyama J."/>
        </authorList>
    </citation>
    <scope>NUCLEOTIDE SEQUENCE [LARGE SCALE GENOMIC DNA]</scope>
    <source>
        <strain evidence="6">CBS 9802 / IAM 14324 / JCM 22182 / KY 12970</strain>
    </source>
</reference>
<dbReference type="Gene3D" id="3.40.50.11350">
    <property type="match status" value="1"/>
</dbReference>
<dbReference type="HOGENOM" id="CLU_355287_0_0_1"/>
<dbReference type="Pfam" id="PF10250">
    <property type="entry name" value="O-FucT"/>
    <property type="match status" value="1"/>
</dbReference>
<keyword evidence="1" id="KW-0808">Transferase</keyword>
<evidence type="ECO:0000256" key="4">
    <source>
        <dbReference type="SAM" id="MobiDB-lite"/>
    </source>
</evidence>
<dbReference type="InterPro" id="IPR019378">
    <property type="entry name" value="GDP-Fuc_O-FucTrfase"/>
</dbReference>
<feature type="region of interest" description="Disordered" evidence="4">
    <location>
        <begin position="1"/>
        <end position="32"/>
    </location>
</feature>
<dbReference type="GO" id="GO:0006004">
    <property type="term" value="P:fucose metabolic process"/>
    <property type="evidence" value="ECO:0007669"/>
    <property type="project" value="UniProtKB-KW"/>
</dbReference>
<protein>
    <recommendedName>
        <fullName evidence="7">O-fucosyltransferase family protein</fullName>
    </recommendedName>
</protein>
<dbReference type="InParanoid" id="G7E766"/>
<dbReference type="GO" id="GO:0016740">
    <property type="term" value="F:transferase activity"/>
    <property type="evidence" value="ECO:0007669"/>
    <property type="project" value="UniProtKB-KW"/>
</dbReference>
<dbReference type="OrthoDB" id="423313at2759"/>
<evidence type="ECO:0000313" key="6">
    <source>
        <dbReference type="Proteomes" id="UP000009131"/>
    </source>
</evidence>
<evidence type="ECO:0000313" key="5">
    <source>
        <dbReference type="EMBL" id="GAA98676.1"/>
    </source>
</evidence>